<evidence type="ECO:0000313" key="2">
    <source>
        <dbReference type="EMBL" id="GGR00449.1"/>
    </source>
</evidence>
<proteinExistence type="predicted"/>
<dbReference type="Proteomes" id="UP000603865">
    <property type="component" value="Unassembled WGS sequence"/>
</dbReference>
<keyword evidence="3" id="KW-1185">Reference proteome</keyword>
<gene>
    <name evidence="2" type="ORF">GCM10008957_11590</name>
</gene>
<dbReference type="RefSeq" id="WP_189088575.1">
    <property type="nucleotide sequence ID" value="NZ_BMQL01000004.1"/>
</dbReference>
<name>A0A918C162_9DEIO</name>
<dbReference type="Gene3D" id="1.10.10.10">
    <property type="entry name" value="Winged helix-like DNA-binding domain superfamily/Winged helix DNA-binding domain"/>
    <property type="match status" value="1"/>
</dbReference>
<reference evidence="2" key="2">
    <citation type="submission" date="2020-09" db="EMBL/GenBank/DDBJ databases">
        <authorList>
            <person name="Sun Q."/>
            <person name="Ohkuma M."/>
        </authorList>
    </citation>
    <scope>NUCLEOTIDE SEQUENCE</scope>
    <source>
        <strain evidence="2">JCM 31311</strain>
    </source>
</reference>
<dbReference type="SUPFAM" id="SSF46785">
    <property type="entry name" value="Winged helix' DNA-binding domain"/>
    <property type="match status" value="2"/>
</dbReference>
<dbReference type="AlphaFoldDB" id="A0A918C162"/>
<evidence type="ECO:0000313" key="3">
    <source>
        <dbReference type="Proteomes" id="UP000603865"/>
    </source>
</evidence>
<keyword evidence="1" id="KW-0175">Coiled coil</keyword>
<dbReference type="InterPro" id="IPR036390">
    <property type="entry name" value="WH_DNA-bd_sf"/>
</dbReference>
<comment type="caution">
    <text evidence="2">The sequence shown here is derived from an EMBL/GenBank/DDBJ whole genome shotgun (WGS) entry which is preliminary data.</text>
</comment>
<dbReference type="EMBL" id="BMQL01000004">
    <property type="protein sequence ID" value="GGR00449.1"/>
    <property type="molecule type" value="Genomic_DNA"/>
</dbReference>
<sequence>MSAQRSELTAARVRVLELLEEQGGLAEATIRKALNLPTTLLREALGLLLREGKIQEGYSSVSVKEYRLVPPPLSPADMVEGPVTELQHRLLQQLRVGAESARGLSKKLGLEVEAAQARLDELERMGQVEQRRVGMLTIYRLRVR</sequence>
<organism evidence="2 3">
    <name type="scientific">Deinococcus ruber</name>
    <dbReference type="NCBI Taxonomy" id="1848197"/>
    <lineage>
        <taxon>Bacteria</taxon>
        <taxon>Thermotogati</taxon>
        <taxon>Deinococcota</taxon>
        <taxon>Deinococci</taxon>
        <taxon>Deinococcales</taxon>
        <taxon>Deinococcaceae</taxon>
        <taxon>Deinococcus</taxon>
    </lineage>
</organism>
<evidence type="ECO:0000256" key="1">
    <source>
        <dbReference type="SAM" id="Coils"/>
    </source>
</evidence>
<dbReference type="InterPro" id="IPR036388">
    <property type="entry name" value="WH-like_DNA-bd_sf"/>
</dbReference>
<accession>A0A918C162</accession>
<reference evidence="2" key="1">
    <citation type="journal article" date="2014" name="Int. J. Syst. Evol. Microbiol.">
        <title>Complete genome sequence of Corynebacterium casei LMG S-19264T (=DSM 44701T), isolated from a smear-ripened cheese.</title>
        <authorList>
            <consortium name="US DOE Joint Genome Institute (JGI-PGF)"/>
            <person name="Walter F."/>
            <person name="Albersmeier A."/>
            <person name="Kalinowski J."/>
            <person name="Ruckert C."/>
        </authorList>
    </citation>
    <scope>NUCLEOTIDE SEQUENCE</scope>
    <source>
        <strain evidence="2">JCM 31311</strain>
    </source>
</reference>
<protein>
    <submittedName>
        <fullName evidence="2">Uncharacterized protein</fullName>
    </submittedName>
</protein>
<feature type="coiled-coil region" evidence="1">
    <location>
        <begin position="105"/>
        <end position="132"/>
    </location>
</feature>